<accession>A0AAE1PG73</accession>
<dbReference type="EMBL" id="JAWZYT010000040">
    <property type="protein sequence ID" value="KAK4329050.1"/>
    <property type="molecule type" value="Genomic_DNA"/>
</dbReference>
<reference evidence="2" key="1">
    <citation type="submission" date="2023-11" db="EMBL/GenBank/DDBJ databases">
        <title>Genome assemblies of two species of porcelain crab, Petrolisthes cinctipes and Petrolisthes manimaculis (Anomura: Porcellanidae).</title>
        <authorList>
            <person name="Angst P."/>
        </authorList>
    </citation>
    <scope>NUCLEOTIDE SEQUENCE</scope>
    <source>
        <strain evidence="2">PB745_02</strain>
        <tissue evidence="2">Gill</tissue>
    </source>
</reference>
<gene>
    <name evidence="3" type="ORF">Pmani_000581</name>
    <name evidence="2" type="ORF">Pmani_021500</name>
</gene>
<comment type="caution">
    <text evidence="2">The sequence shown here is derived from an EMBL/GenBank/DDBJ whole genome shotgun (WGS) entry which is preliminary data.</text>
</comment>
<feature type="compositionally biased region" description="Basic and acidic residues" evidence="1">
    <location>
        <begin position="18"/>
        <end position="29"/>
    </location>
</feature>
<evidence type="ECO:0000313" key="4">
    <source>
        <dbReference type="Proteomes" id="UP001292094"/>
    </source>
</evidence>
<dbReference type="AlphaFoldDB" id="A0AAE1PG73"/>
<evidence type="ECO:0000256" key="1">
    <source>
        <dbReference type="SAM" id="MobiDB-lite"/>
    </source>
</evidence>
<dbReference type="Proteomes" id="UP001292094">
    <property type="component" value="Unassembled WGS sequence"/>
</dbReference>
<name>A0AAE1PG73_9EUCA</name>
<feature type="region of interest" description="Disordered" evidence="1">
    <location>
        <begin position="1"/>
        <end position="31"/>
    </location>
</feature>
<evidence type="ECO:0000313" key="2">
    <source>
        <dbReference type="EMBL" id="KAK4306704.1"/>
    </source>
</evidence>
<sequence length="116" mass="12825">MKTIQGGRKAASTITYGHHSEKRAIERQNRNNKRQKAIIHNVHPTRVIRPAIVPTAIVTTTTTTRPTTDAAYFASAITTKAPKTTTTRPTSSRINRCPLCSTILSSKFKVPRARSI</sequence>
<organism evidence="2 4">
    <name type="scientific">Petrolisthes manimaculis</name>
    <dbReference type="NCBI Taxonomy" id="1843537"/>
    <lineage>
        <taxon>Eukaryota</taxon>
        <taxon>Metazoa</taxon>
        <taxon>Ecdysozoa</taxon>
        <taxon>Arthropoda</taxon>
        <taxon>Crustacea</taxon>
        <taxon>Multicrustacea</taxon>
        <taxon>Malacostraca</taxon>
        <taxon>Eumalacostraca</taxon>
        <taxon>Eucarida</taxon>
        <taxon>Decapoda</taxon>
        <taxon>Pleocyemata</taxon>
        <taxon>Anomura</taxon>
        <taxon>Galatheoidea</taxon>
        <taxon>Porcellanidae</taxon>
        <taxon>Petrolisthes</taxon>
    </lineage>
</organism>
<keyword evidence="4" id="KW-1185">Reference proteome</keyword>
<dbReference type="EMBL" id="JAWZYT010002100">
    <property type="protein sequence ID" value="KAK4306704.1"/>
    <property type="molecule type" value="Genomic_DNA"/>
</dbReference>
<evidence type="ECO:0000313" key="3">
    <source>
        <dbReference type="EMBL" id="KAK4329050.1"/>
    </source>
</evidence>
<proteinExistence type="predicted"/>
<protein>
    <submittedName>
        <fullName evidence="2">Uncharacterized protein</fullName>
    </submittedName>
</protein>